<name>A0A2Z4UEP1_9FIRM</name>
<gene>
    <name evidence="6" type="ORF">DQQ01_12365</name>
</gene>
<keyword evidence="2" id="KW-0597">Phosphoprotein</keyword>
<dbReference type="PANTHER" id="PTHR34220">
    <property type="entry name" value="SENSOR HISTIDINE KINASE YPDA"/>
    <property type="match status" value="1"/>
</dbReference>
<dbReference type="OrthoDB" id="9809348at2"/>
<dbReference type="InterPro" id="IPR003660">
    <property type="entry name" value="HAMP_dom"/>
</dbReference>
<dbReference type="KEGG" id="blau:DQQ01_12365"/>
<dbReference type="Gene3D" id="3.30.565.10">
    <property type="entry name" value="Histidine kinase-like ATPase, C-terminal domain"/>
    <property type="match status" value="1"/>
</dbReference>
<dbReference type="CDD" id="cd06225">
    <property type="entry name" value="HAMP"/>
    <property type="match status" value="1"/>
</dbReference>
<dbReference type="GO" id="GO:0016020">
    <property type="term" value="C:membrane"/>
    <property type="evidence" value="ECO:0007669"/>
    <property type="project" value="UniProtKB-SubCell"/>
</dbReference>
<feature type="transmembrane region" description="Helical" evidence="4">
    <location>
        <begin position="416"/>
        <end position="444"/>
    </location>
</feature>
<protein>
    <recommendedName>
        <fullName evidence="5">HAMP domain-containing protein</fullName>
    </recommendedName>
</protein>
<dbReference type="Pfam" id="PF06580">
    <property type="entry name" value="His_kinase"/>
    <property type="match status" value="1"/>
</dbReference>
<organism evidence="6 7">
    <name type="scientific">Blautia argi</name>
    <dbReference type="NCBI Taxonomy" id="1912897"/>
    <lineage>
        <taxon>Bacteria</taxon>
        <taxon>Bacillati</taxon>
        <taxon>Bacillota</taxon>
        <taxon>Clostridia</taxon>
        <taxon>Lachnospirales</taxon>
        <taxon>Lachnospiraceae</taxon>
        <taxon>Blautia</taxon>
    </lineage>
</organism>
<proteinExistence type="predicted"/>
<dbReference type="SUPFAM" id="SSF55874">
    <property type="entry name" value="ATPase domain of HSP90 chaperone/DNA topoisomerase II/histidine kinase"/>
    <property type="match status" value="1"/>
</dbReference>
<dbReference type="InterPro" id="IPR036890">
    <property type="entry name" value="HATPase_C_sf"/>
</dbReference>
<keyword evidence="7" id="KW-1185">Reference proteome</keyword>
<evidence type="ECO:0000256" key="1">
    <source>
        <dbReference type="ARBA" id="ARBA00004370"/>
    </source>
</evidence>
<dbReference type="PROSITE" id="PS50885">
    <property type="entry name" value="HAMP"/>
    <property type="match status" value="1"/>
</dbReference>
<keyword evidence="3" id="KW-0808">Transferase</keyword>
<dbReference type="Proteomes" id="UP000250003">
    <property type="component" value="Chromosome"/>
</dbReference>
<dbReference type="InterPro" id="IPR010559">
    <property type="entry name" value="Sig_transdc_His_kin_internal"/>
</dbReference>
<feature type="transmembrane region" description="Helical" evidence="4">
    <location>
        <begin position="98"/>
        <end position="118"/>
    </location>
</feature>
<evidence type="ECO:0000313" key="7">
    <source>
        <dbReference type="Proteomes" id="UP000250003"/>
    </source>
</evidence>
<keyword evidence="4" id="KW-0472">Membrane</keyword>
<evidence type="ECO:0000259" key="5">
    <source>
        <dbReference type="PROSITE" id="PS50885"/>
    </source>
</evidence>
<keyword evidence="4" id="KW-1133">Transmembrane helix</keyword>
<dbReference type="GO" id="GO:0000155">
    <property type="term" value="F:phosphorelay sensor kinase activity"/>
    <property type="evidence" value="ECO:0007669"/>
    <property type="project" value="InterPro"/>
</dbReference>
<keyword evidence="4" id="KW-0812">Transmembrane</keyword>
<feature type="transmembrane region" description="Helical" evidence="4">
    <location>
        <begin position="33"/>
        <end position="59"/>
    </location>
</feature>
<accession>A0A2Z4UEP1</accession>
<feature type="transmembrane region" description="Helical" evidence="4">
    <location>
        <begin position="138"/>
        <end position="160"/>
    </location>
</feature>
<reference evidence="7" key="1">
    <citation type="submission" date="2018-06" db="EMBL/GenBank/DDBJ databases">
        <title>Description of Blautia argi sp. nov., a new anaerobic isolated from dog feces.</title>
        <authorList>
            <person name="Chang Y.-H."/>
            <person name="Paek J."/>
            <person name="Shin Y."/>
        </authorList>
    </citation>
    <scope>NUCLEOTIDE SEQUENCE [LARGE SCALE GENOMIC DNA]</scope>
    <source>
        <strain evidence="7">KCTC 15426</strain>
    </source>
</reference>
<sequence length="733" mass="84530">MSSHSSPLLSLLPFLHRQPEMLLQVFPLKITQHIFSFFFCSFFSSLSLLPISLLCLYYIKNIFQIKSIKSTSLSTIPTLYSKKPSFLHRIHFSFCKTILLLSFCSVLYNINIDLYAQLEITMKTLKKQFQNSSLKVKIQLILFSCILFLFIVTFIGIYCVSNSFENALYHSASSSLSYSASNIESHLKQIDDLADSIFSDSLIQEQLPLLIETKIRAEKEFYKNNIYNQIFNYLTSGTNMNDIPYISILQSENELVSTYSTESSKLSDKIRKTLYHTAKEANGKTVWITDYCQDYGIFLVKEMKKIKNLDFNSLGVLVINIDLQNLIFRTNGLSTKYEDPNYLLLENNHVFYHGKALSISDAQYLKEHLKQGYGIFSLGAKKVFAVRDRIPNYDWDYISVVSYESVANTVFITRNLCLLSIILAILFAFFASSRLLEAILYHIYYLIQKMKRVGNGNYELSEADLCYQNRFDEIGHLHTAFNSMTVKLDTLIRQNYTNELLKKEAQLKALESQMDPHFLYNTLDSINWRAKALEAEDIVQITTALGNLLRISLDRTHTPFTLAKEINLLENYMVIQKLRYPQRLNYTVEIPQECYNLQIPKFTIQPILENAIRYGLEEMSEICYISIRASIKETTLLIEVKNNGSSFEEHLLEKLETEEIQPHGFGIGLLNIHKRLLLAYGNDYGLRLINAEDELTGEEYAIVQIALPAILSETEEHISQSILNENAERKNPK</sequence>
<comment type="subcellular location">
    <subcellularLocation>
        <location evidence="1">Membrane</location>
    </subcellularLocation>
</comment>
<dbReference type="EMBL" id="CP030280">
    <property type="protein sequence ID" value="AWY99501.1"/>
    <property type="molecule type" value="Genomic_DNA"/>
</dbReference>
<evidence type="ECO:0000256" key="3">
    <source>
        <dbReference type="ARBA" id="ARBA00022679"/>
    </source>
</evidence>
<dbReference type="Gene3D" id="6.10.340.10">
    <property type="match status" value="1"/>
</dbReference>
<evidence type="ECO:0000256" key="4">
    <source>
        <dbReference type="SAM" id="Phobius"/>
    </source>
</evidence>
<feature type="domain" description="HAMP" evidence="5">
    <location>
        <begin position="446"/>
        <end position="493"/>
    </location>
</feature>
<evidence type="ECO:0000313" key="6">
    <source>
        <dbReference type="EMBL" id="AWY99501.1"/>
    </source>
</evidence>
<dbReference type="PANTHER" id="PTHR34220:SF7">
    <property type="entry name" value="SENSOR HISTIDINE KINASE YPDA"/>
    <property type="match status" value="1"/>
</dbReference>
<evidence type="ECO:0000256" key="2">
    <source>
        <dbReference type="ARBA" id="ARBA00022553"/>
    </source>
</evidence>
<dbReference type="AlphaFoldDB" id="A0A2Z4UEP1"/>
<dbReference type="InterPro" id="IPR050640">
    <property type="entry name" value="Bact_2-comp_sensor_kinase"/>
</dbReference>